<name>A0ABQ9NQA6_9PEZI</name>
<proteinExistence type="predicted"/>
<dbReference type="Proteomes" id="UP001172684">
    <property type="component" value="Unassembled WGS sequence"/>
</dbReference>
<sequence length="176" mass="19687">MADGLNDARAMRVAEIMTDFRNLQHYIAQIRISPTAEEYYLEGYALIRQCVAEGRSILAVPFSASSVPPSGNPEAEKAQLRSVILDASVRRFKSQRTYLRATAAMRWINARNAVLSGPRSHGRQAQLQAVDQSLRVELASITDERVEYALRAQDAAQGKWLAEDPSLATIQQMIRR</sequence>
<dbReference type="EMBL" id="JAPDRL010000038">
    <property type="protein sequence ID" value="KAJ9664258.1"/>
    <property type="molecule type" value="Genomic_DNA"/>
</dbReference>
<protein>
    <submittedName>
        <fullName evidence="1">Uncharacterized protein</fullName>
    </submittedName>
</protein>
<evidence type="ECO:0000313" key="2">
    <source>
        <dbReference type="Proteomes" id="UP001172684"/>
    </source>
</evidence>
<accession>A0ABQ9NQA6</accession>
<keyword evidence="2" id="KW-1185">Reference proteome</keyword>
<organism evidence="1 2">
    <name type="scientific">Coniosporium apollinis</name>
    <dbReference type="NCBI Taxonomy" id="61459"/>
    <lineage>
        <taxon>Eukaryota</taxon>
        <taxon>Fungi</taxon>
        <taxon>Dikarya</taxon>
        <taxon>Ascomycota</taxon>
        <taxon>Pezizomycotina</taxon>
        <taxon>Dothideomycetes</taxon>
        <taxon>Dothideomycetes incertae sedis</taxon>
        <taxon>Coniosporium</taxon>
    </lineage>
</organism>
<comment type="caution">
    <text evidence="1">The sequence shown here is derived from an EMBL/GenBank/DDBJ whole genome shotgun (WGS) entry which is preliminary data.</text>
</comment>
<evidence type="ECO:0000313" key="1">
    <source>
        <dbReference type="EMBL" id="KAJ9664258.1"/>
    </source>
</evidence>
<reference evidence="1" key="1">
    <citation type="submission" date="2022-10" db="EMBL/GenBank/DDBJ databases">
        <title>Culturing micro-colonial fungi from biological soil crusts in the Mojave desert and describing Neophaeococcomyces mojavensis, and introducing the new genera and species Taxawa tesnikishii.</title>
        <authorList>
            <person name="Kurbessoian T."/>
            <person name="Stajich J.E."/>
        </authorList>
    </citation>
    <scope>NUCLEOTIDE SEQUENCE</scope>
    <source>
        <strain evidence="1">TK_1</strain>
    </source>
</reference>
<gene>
    <name evidence="1" type="ORF">H2201_005250</name>
</gene>